<proteinExistence type="predicted"/>
<protein>
    <submittedName>
        <fullName evidence="2">Uncharacterized protein</fullName>
    </submittedName>
</protein>
<evidence type="ECO:0000313" key="3">
    <source>
        <dbReference type="Proteomes" id="UP000499080"/>
    </source>
</evidence>
<comment type="caution">
    <text evidence="2">The sequence shown here is derived from an EMBL/GenBank/DDBJ whole genome shotgun (WGS) entry which is preliminary data.</text>
</comment>
<feature type="compositionally biased region" description="Basic residues" evidence="1">
    <location>
        <begin position="73"/>
        <end position="90"/>
    </location>
</feature>
<dbReference type="Proteomes" id="UP000499080">
    <property type="component" value="Unassembled WGS sequence"/>
</dbReference>
<dbReference type="EMBL" id="BGPR01004020">
    <property type="protein sequence ID" value="GBM95013.1"/>
    <property type="molecule type" value="Genomic_DNA"/>
</dbReference>
<dbReference type="AlphaFoldDB" id="A0A4Y2JXA8"/>
<organism evidence="2 3">
    <name type="scientific">Araneus ventricosus</name>
    <name type="common">Orbweaver spider</name>
    <name type="synonym">Epeira ventricosa</name>
    <dbReference type="NCBI Taxonomy" id="182803"/>
    <lineage>
        <taxon>Eukaryota</taxon>
        <taxon>Metazoa</taxon>
        <taxon>Ecdysozoa</taxon>
        <taxon>Arthropoda</taxon>
        <taxon>Chelicerata</taxon>
        <taxon>Arachnida</taxon>
        <taxon>Araneae</taxon>
        <taxon>Araneomorphae</taxon>
        <taxon>Entelegynae</taxon>
        <taxon>Araneoidea</taxon>
        <taxon>Araneidae</taxon>
        <taxon>Araneus</taxon>
    </lineage>
</organism>
<keyword evidence="3" id="KW-1185">Reference proteome</keyword>
<name>A0A4Y2JXA8_ARAVE</name>
<evidence type="ECO:0000313" key="2">
    <source>
        <dbReference type="EMBL" id="GBM95013.1"/>
    </source>
</evidence>
<accession>A0A4Y2JXA8</accession>
<sequence>MFLYKKVKLGKMTNWVEGKMSNPSTLNQELVVLSECHLPFPQLTPGENEHFIKNKIEEKEDRRKLNKAEINKTKRNKPPKNSTKKKKVAK</sequence>
<evidence type="ECO:0000256" key="1">
    <source>
        <dbReference type="SAM" id="MobiDB-lite"/>
    </source>
</evidence>
<gene>
    <name evidence="2" type="ORF">AVEN_271030_1</name>
</gene>
<feature type="compositionally biased region" description="Basic and acidic residues" evidence="1">
    <location>
        <begin position="47"/>
        <end position="72"/>
    </location>
</feature>
<feature type="region of interest" description="Disordered" evidence="1">
    <location>
        <begin position="47"/>
        <end position="90"/>
    </location>
</feature>
<reference evidence="2 3" key="1">
    <citation type="journal article" date="2019" name="Sci. Rep.">
        <title>Orb-weaving spider Araneus ventricosus genome elucidates the spidroin gene catalogue.</title>
        <authorList>
            <person name="Kono N."/>
            <person name="Nakamura H."/>
            <person name="Ohtoshi R."/>
            <person name="Moran D.A.P."/>
            <person name="Shinohara A."/>
            <person name="Yoshida Y."/>
            <person name="Fujiwara M."/>
            <person name="Mori M."/>
            <person name="Tomita M."/>
            <person name="Arakawa K."/>
        </authorList>
    </citation>
    <scope>NUCLEOTIDE SEQUENCE [LARGE SCALE GENOMIC DNA]</scope>
</reference>